<dbReference type="PROSITE" id="PS50110">
    <property type="entry name" value="RESPONSE_REGULATORY"/>
    <property type="match status" value="1"/>
</dbReference>
<reference evidence="4" key="1">
    <citation type="journal article" date="2019" name="Int. J. Syst. Evol. Microbiol.">
        <title>The Global Catalogue of Microorganisms (GCM) 10K type strain sequencing project: providing services to taxonomists for standard genome sequencing and annotation.</title>
        <authorList>
            <consortium name="The Broad Institute Genomics Platform"/>
            <consortium name="The Broad Institute Genome Sequencing Center for Infectious Disease"/>
            <person name="Wu L."/>
            <person name="Ma J."/>
        </authorList>
    </citation>
    <scope>NUCLEOTIDE SEQUENCE [LARGE SCALE GENOMIC DNA]</scope>
    <source>
        <strain evidence="4">CCUG 63682</strain>
    </source>
</reference>
<name>A0ABV9N5W9_9FLAO</name>
<dbReference type="InterPro" id="IPR052893">
    <property type="entry name" value="TCS_response_regulator"/>
</dbReference>
<dbReference type="SUPFAM" id="SSF52172">
    <property type="entry name" value="CheY-like"/>
    <property type="match status" value="1"/>
</dbReference>
<keyword evidence="4" id="KW-1185">Reference proteome</keyword>
<comment type="caution">
    <text evidence="3">The sequence shown here is derived from an EMBL/GenBank/DDBJ whole genome shotgun (WGS) entry which is preliminary data.</text>
</comment>
<evidence type="ECO:0000256" key="1">
    <source>
        <dbReference type="PROSITE-ProRule" id="PRU00169"/>
    </source>
</evidence>
<gene>
    <name evidence="3" type="ORF">ACFO5O_12790</name>
</gene>
<dbReference type="RefSeq" id="WP_387964382.1">
    <property type="nucleotide sequence ID" value="NZ_JBHSGP010000014.1"/>
</dbReference>
<feature type="modified residue" description="4-aspartylphosphate" evidence="1">
    <location>
        <position position="67"/>
    </location>
</feature>
<dbReference type="SMART" id="SM00448">
    <property type="entry name" value="REC"/>
    <property type="match status" value="1"/>
</dbReference>
<dbReference type="InterPro" id="IPR001789">
    <property type="entry name" value="Sig_transdc_resp-reg_receiver"/>
</dbReference>
<dbReference type="Gene3D" id="3.40.50.2300">
    <property type="match status" value="1"/>
</dbReference>
<evidence type="ECO:0000313" key="3">
    <source>
        <dbReference type="EMBL" id="MFC4723205.1"/>
    </source>
</evidence>
<dbReference type="InterPro" id="IPR011006">
    <property type="entry name" value="CheY-like_superfamily"/>
</dbReference>
<organism evidence="3 4">
    <name type="scientific">Geojedonia litorea</name>
    <dbReference type="NCBI Taxonomy" id="1268269"/>
    <lineage>
        <taxon>Bacteria</taxon>
        <taxon>Pseudomonadati</taxon>
        <taxon>Bacteroidota</taxon>
        <taxon>Flavobacteriia</taxon>
        <taxon>Flavobacteriales</taxon>
        <taxon>Flavobacteriaceae</taxon>
        <taxon>Geojedonia</taxon>
    </lineage>
</organism>
<dbReference type="Pfam" id="PF00072">
    <property type="entry name" value="Response_reg"/>
    <property type="match status" value="1"/>
</dbReference>
<proteinExistence type="predicted"/>
<dbReference type="Proteomes" id="UP001595953">
    <property type="component" value="Unassembled WGS sequence"/>
</dbReference>
<sequence length="144" mass="16894">MKKTKKIILIDDNKIDLFVNQKIIEIFDPSIQLKTFTKASAAICYLKILEFNKDFKSLFIPDIIFLDINMPEMDGFQFLAELKQLEIIKKHQIDIFMLSSSSSLEDINKAKSHQFCKNYYNKPLTNKTLQEIFQPERGYAISLY</sequence>
<feature type="domain" description="Response regulatory" evidence="2">
    <location>
        <begin position="6"/>
        <end position="137"/>
    </location>
</feature>
<keyword evidence="1" id="KW-0597">Phosphoprotein</keyword>
<dbReference type="EMBL" id="JBHSGP010000014">
    <property type="protein sequence ID" value="MFC4723205.1"/>
    <property type="molecule type" value="Genomic_DNA"/>
</dbReference>
<dbReference type="PANTHER" id="PTHR44520:SF2">
    <property type="entry name" value="RESPONSE REGULATOR RCP1"/>
    <property type="match status" value="1"/>
</dbReference>
<protein>
    <submittedName>
        <fullName evidence="3">Response regulator</fullName>
    </submittedName>
</protein>
<dbReference type="PANTHER" id="PTHR44520">
    <property type="entry name" value="RESPONSE REGULATOR RCP1-RELATED"/>
    <property type="match status" value="1"/>
</dbReference>
<accession>A0ABV9N5W9</accession>
<evidence type="ECO:0000259" key="2">
    <source>
        <dbReference type="PROSITE" id="PS50110"/>
    </source>
</evidence>
<evidence type="ECO:0000313" key="4">
    <source>
        <dbReference type="Proteomes" id="UP001595953"/>
    </source>
</evidence>